<accession>A0ABQ8VVN8</accession>
<comment type="caution">
    <text evidence="2">The sequence shown here is derived from an EMBL/GenBank/DDBJ whole genome shotgun (WGS) entry which is preliminary data.</text>
</comment>
<reference evidence="2" key="1">
    <citation type="submission" date="2022-08" db="EMBL/GenBank/DDBJ databases">
        <title>A Global Phylogenomic Analysis of the Shiitake Genus Lentinula.</title>
        <authorList>
            <consortium name="DOE Joint Genome Institute"/>
            <person name="Sierra-Patev S."/>
            <person name="Min B."/>
            <person name="Naranjo-Ortiz M."/>
            <person name="Looney B."/>
            <person name="Konkel Z."/>
            <person name="Slot J.C."/>
            <person name="Sakamoto Y."/>
            <person name="Steenwyk J.L."/>
            <person name="Rokas A."/>
            <person name="Carro J."/>
            <person name="Camarero S."/>
            <person name="Ferreira P."/>
            <person name="Molpeceres G."/>
            <person name="Ruiz-Duenas F.J."/>
            <person name="Serrano A."/>
            <person name="Henrissat B."/>
            <person name="Drula E."/>
            <person name="Hughes K.W."/>
            <person name="Mata J.L."/>
            <person name="Ishikawa N.K."/>
            <person name="Vargas-Isla R."/>
            <person name="Ushijima S."/>
            <person name="Smith C.A."/>
            <person name="Ahrendt S."/>
            <person name="Andreopoulos W."/>
            <person name="He G."/>
            <person name="Labutti K."/>
            <person name="Lipzen A."/>
            <person name="Ng V."/>
            <person name="Riley R."/>
            <person name="Sandor L."/>
            <person name="Barry K."/>
            <person name="Martinez A.T."/>
            <person name="Xiao Y."/>
            <person name="Gibbons J.G."/>
            <person name="Terashima K."/>
            <person name="Grigoriev I.V."/>
            <person name="Hibbett D.S."/>
        </authorList>
    </citation>
    <scope>NUCLEOTIDE SEQUENCE</scope>
    <source>
        <strain evidence="2">RHP3577 ss4</strain>
    </source>
</reference>
<feature type="compositionally biased region" description="Polar residues" evidence="1">
    <location>
        <begin position="227"/>
        <end position="251"/>
    </location>
</feature>
<organism evidence="2 3">
    <name type="scientific">Lentinula lateritia</name>
    <dbReference type="NCBI Taxonomy" id="40482"/>
    <lineage>
        <taxon>Eukaryota</taxon>
        <taxon>Fungi</taxon>
        <taxon>Dikarya</taxon>
        <taxon>Basidiomycota</taxon>
        <taxon>Agaricomycotina</taxon>
        <taxon>Agaricomycetes</taxon>
        <taxon>Agaricomycetidae</taxon>
        <taxon>Agaricales</taxon>
        <taxon>Marasmiineae</taxon>
        <taxon>Omphalotaceae</taxon>
        <taxon>Lentinula</taxon>
    </lineage>
</organism>
<keyword evidence="3" id="KW-1185">Reference proteome</keyword>
<dbReference type="Proteomes" id="UP001150217">
    <property type="component" value="Unassembled WGS sequence"/>
</dbReference>
<dbReference type="EMBL" id="JANVFT010000010">
    <property type="protein sequence ID" value="KAJ4499662.1"/>
    <property type="molecule type" value="Genomic_DNA"/>
</dbReference>
<evidence type="ECO:0000256" key="1">
    <source>
        <dbReference type="SAM" id="MobiDB-lite"/>
    </source>
</evidence>
<gene>
    <name evidence="2" type="ORF">C8R41DRAFT_33579</name>
</gene>
<protein>
    <submittedName>
        <fullName evidence="2">Uncharacterized protein</fullName>
    </submittedName>
</protein>
<name>A0ABQ8VVN8_9AGAR</name>
<sequence>MFQNTTPALFLSFEDATHSNNPCLDQLGFVGREIWTNEAGVYVPLTLESTIAPLSEPFISYAVHRHLMNHQPKTLLYVDNTSTGASPRILHFRLRLALFRDYTPTTDSSGVEGLVADSSRDELIRSFVTKLFSDPDDEKKSDPPTFFQESENFSINGGVFNAVGGDMLHETRTVNTGDNNNNTSYINCIFTNSTLPQSKSHCTTSKSGKPGSDEKETYEEEQERISRTPTSTQESNNTQKKSNTIGNTGNTNRKRRWSIMKFTHQIIHHVHHMYHHYLPAVMYYPVPTWVVYYVPCFVPWSLNSGL</sequence>
<proteinExistence type="predicted"/>
<feature type="compositionally biased region" description="Polar residues" evidence="1">
    <location>
        <begin position="197"/>
        <end position="207"/>
    </location>
</feature>
<feature type="region of interest" description="Disordered" evidence="1">
    <location>
        <begin position="197"/>
        <end position="252"/>
    </location>
</feature>
<evidence type="ECO:0000313" key="2">
    <source>
        <dbReference type="EMBL" id="KAJ4499662.1"/>
    </source>
</evidence>
<evidence type="ECO:0000313" key="3">
    <source>
        <dbReference type="Proteomes" id="UP001150217"/>
    </source>
</evidence>